<dbReference type="GO" id="GO:0042254">
    <property type="term" value="P:ribosome biogenesis"/>
    <property type="evidence" value="ECO:0007669"/>
    <property type="project" value="UniProtKB-KW"/>
</dbReference>
<evidence type="ECO:0000256" key="8">
    <source>
        <dbReference type="HAMAP-Rule" id="MF_00195"/>
    </source>
</evidence>
<evidence type="ECO:0000259" key="11">
    <source>
        <dbReference type="PROSITE" id="PS51712"/>
    </source>
</evidence>
<dbReference type="PIRSF" id="PIRSF006485">
    <property type="entry name" value="GTP-binding_EngA"/>
    <property type="match status" value="1"/>
</dbReference>
<dbReference type="Gene3D" id="3.30.300.20">
    <property type="match status" value="1"/>
</dbReference>
<dbReference type="GO" id="GO:0043022">
    <property type="term" value="F:ribosome binding"/>
    <property type="evidence" value="ECO:0007669"/>
    <property type="project" value="TreeGrafter"/>
</dbReference>
<dbReference type="Gene3D" id="3.40.50.300">
    <property type="entry name" value="P-loop containing nucleotide triphosphate hydrolases"/>
    <property type="match status" value="2"/>
</dbReference>
<comment type="subunit">
    <text evidence="8">Associates with the 50S ribosomal subunit.</text>
</comment>
<dbReference type="KEGG" id="mela:C6568_02600"/>
<evidence type="ECO:0000256" key="1">
    <source>
        <dbReference type="ARBA" id="ARBA00008279"/>
    </source>
</evidence>
<dbReference type="NCBIfam" id="TIGR00231">
    <property type="entry name" value="small_GTP"/>
    <property type="match status" value="2"/>
</dbReference>
<feature type="binding site" evidence="8">
    <location>
        <begin position="9"/>
        <end position="16"/>
    </location>
    <ligand>
        <name>GTP</name>
        <dbReference type="ChEBI" id="CHEBI:37565"/>
        <label>1</label>
    </ligand>
</feature>
<feature type="binding site" evidence="8">
    <location>
        <begin position="234"/>
        <end position="238"/>
    </location>
    <ligand>
        <name>GTP</name>
        <dbReference type="ChEBI" id="CHEBI:37565"/>
        <label>2</label>
    </ligand>
</feature>
<dbReference type="PROSITE" id="PS51712">
    <property type="entry name" value="G_ENGA"/>
    <property type="match status" value="2"/>
</dbReference>
<keyword evidence="13" id="KW-1185">Reference proteome</keyword>
<dbReference type="FunFam" id="3.40.50.300:FF:000057">
    <property type="entry name" value="GTPase Der"/>
    <property type="match status" value="1"/>
</dbReference>
<dbReference type="OrthoDB" id="9805918at2"/>
<dbReference type="GO" id="GO:0005525">
    <property type="term" value="F:GTP binding"/>
    <property type="evidence" value="ECO:0007669"/>
    <property type="project" value="UniProtKB-UniRule"/>
</dbReference>
<feature type="binding site" evidence="8">
    <location>
        <begin position="119"/>
        <end position="122"/>
    </location>
    <ligand>
        <name>GTP</name>
        <dbReference type="ChEBI" id="CHEBI:37565"/>
        <label>1</label>
    </ligand>
</feature>
<feature type="domain" description="EngA-type G" evidence="11">
    <location>
        <begin position="3"/>
        <end position="167"/>
    </location>
</feature>
<keyword evidence="4 10" id="KW-0677">Repeat</keyword>
<feature type="domain" description="EngA-type G" evidence="11">
    <location>
        <begin position="181"/>
        <end position="354"/>
    </location>
</feature>
<evidence type="ECO:0000256" key="10">
    <source>
        <dbReference type="RuleBase" id="RU004481"/>
    </source>
</evidence>
<reference evidence="12 13" key="1">
    <citation type="submission" date="2018-03" db="EMBL/GenBank/DDBJ databases">
        <title>Genome sequencing of Melaminivora sp.</title>
        <authorList>
            <person name="Kim S.-J."/>
            <person name="Heo J."/>
            <person name="Ahn J.-H."/>
            <person name="Kwon S.-W."/>
        </authorList>
    </citation>
    <scope>NUCLEOTIDE SEQUENCE [LARGE SCALE GENOMIC DNA]</scope>
    <source>
        <strain evidence="12 13">SC2-9</strain>
    </source>
</reference>
<keyword evidence="5 8" id="KW-0547">Nucleotide-binding</keyword>
<dbReference type="SUPFAM" id="SSF52540">
    <property type="entry name" value="P-loop containing nucleoside triphosphate hydrolases"/>
    <property type="match status" value="2"/>
</dbReference>
<comment type="similarity">
    <text evidence="1 8 9 10">Belongs to the TRAFAC class TrmE-Era-EngA-EngB-Septin-like GTPase superfamily. EngA (Der) GTPase family.</text>
</comment>
<dbReference type="PANTHER" id="PTHR43834:SF6">
    <property type="entry name" value="GTPASE DER"/>
    <property type="match status" value="1"/>
</dbReference>
<evidence type="ECO:0000256" key="4">
    <source>
        <dbReference type="ARBA" id="ARBA00022737"/>
    </source>
</evidence>
<evidence type="ECO:0000256" key="9">
    <source>
        <dbReference type="PROSITE-ProRule" id="PRU01049"/>
    </source>
</evidence>
<evidence type="ECO:0000256" key="7">
    <source>
        <dbReference type="ARBA" id="ARBA00032345"/>
    </source>
</evidence>
<dbReference type="Proteomes" id="UP000237925">
    <property type="component" value="Chromosome"/>
</dbReference>
<dbReference type="InterPro" id="IPR031166">
    <property type="entry name" value="G_ENGA"/>
</dbReference>
<dbReference type="InterPro" id="IPR015946">
    <property type="entry name" value="KH_dom-like_a/b"/>
</dbReference>
<feature type="binding site" evidence="8">
    <location>
        <begin position="299"/>
        <end position="302"/>
    </location>
    <ligand>
        <name>GTP</name>
        <dbReference type="ChEBI" id="CHEBI:37565"/>
        <label>2</label>
    </ligand>
</feature>
<keyword evidence="3 8" id="KW-0690">Ribosome biogenesis</keyword>
<evidence type="ECO:0000256" key="2">
    <source>
        <dbReference type="ARBA" id="ARBA00020953"/>
    </source>
</evidence>
<dbReference type="InterPro" id="IPR027417">
    <property type="entry name" value="P-loop_NTPase"/>
</dbReference>
<dbReference type="CDD" id="cd01895">
    <property type="entry name" value="EngA2"/>
    <property type="match status" value="1"/>
</dbReference>
<dbReference type="EMBL" id="CP027667">
    <property type="protein sequence ID" value="AVO48262.1"/>
    <property type="molecule type" value="Genomic_DNA"/>
</dbReference>
<dbReference type="NCBIfam" id="TIGR03594">
    <property type="entry name" value="GTPase_EngA"/>
    <property type="match status" value="1"/>
</dbReference>
<dbReference type="PANTHER" id="PTHR43834">
    <property type="entry name" value="GTPASE DER"/>
    <property type="match status" value="1"/>
</dbReference>
<evidence type="ECO:0000256" key="6">
    <source>
        <dbReference type="ARBA" id="ARBA00023134"/>
    </source>
</evidence>
<keyword evidence="6 8" id="KW-0342">GTP-binding</keyword>
<dbReference type="InterPro" id="IPR016484">
    <property type="entry name" value="GTPase_Der"/>
</dbReference>
<sequence length="448" mass="49123">MKPIIALVGRPNVGKSTLFNRMTRSRDAIVADFAGLTRDRHYGNGRQGRHEYIVIDTGGFEPDAGSGIFREMARQTRQAVAEADVVVFVVDVRAGVSAQDHDIANYLRRLGKPCVLAGNKAEGMQGGVQLAEFYELGLGEVFPVSAAHGQGVRGLVEQALEFVPEPPEDPHEAEPQEGGAIRLAVAGRPNVGKSTLINAWLGEERLVAFDLPGTTRDAITVPLERGGQKFELIDTAGLRRKGRVFEAIEKFSVVKTLQAIESAHVVLLLLDATQGVTDQDAHIAGYILESGRAVVVAVNKWDAVDSYERQQLERSIETRLSFLKFASMHFISAQKRQGLAPLWASITQAYKAATRKMPTPVLTRVLLEAVQFQAPKRSGSFRPKLRYAHQGGMNPPIIVVHGNSLEHVTDAYKRFLEGRFRKEFDLVGTPLRIEMKTQANPFADKGGG</sequence>
<feature type="binding site" evidence="8">
    <location>
        <begin position="56"/>
        <end position="60"/>
    </location>
    <ligand>
        <name>GTP</name>
        <dbReference type="ChEBI" id="CHEBI:37565"/>
        <label>1</label>
    </ligand>
</feature>
<dbReference type="HAMAP" id="MF_00195">
    <property type="entry name" value="GTPase_Der"/>
    <property type="match status" value="1"/>
</dbReference>
<gene>
    <name evidence="8" type="primary">der</name>
    <name evidence="12" type="ORF">C6568_02600</name>
</gene>
<organism evidence="12 13">
    <name type="scientific">Melaminivora suipulveris</name>
    <dbReference type="NCBI Taxonomy" id="2109913"/>
    <lineage>
        <taxon>Bacteria</taxon>
        <taxon>Pseudomonadati</taxon>
        <taxon>Pseudomonadota</taxon>
        <taxon>Betaproteobacteria</taxon>
        <taxon>Burkholderiales</taxon>
        <taxon>Comamonadaceae</taxon>
        <taxon>Melaminivora</taxon>
    </lineage>
</organism>
<accession>A0A2R3Q8Y9</accession>
<dbReference type="Pfam" id="PF01926">
    <property type="entry name" value="MMR_HSR1"/>
    <property type="match status" value="2"/>
</dbReference>
<evidence type="ECO:0000256" key="3">
    <source>
        <dbReference type="ARBA" id="ARBA00022517"/>
    </source>
</evidence>
<evidence type="ECO:0000313" key="12">
    <source>
        <dbReference type="EMBL" id="AVO48262.1"/>
    </source>
</evidence>
<dbReference type="FunFam" id="3.40.50.300:FF:000040">
    <property type="entry name" value="GTPase Der"/>
    <property type="match status" value="1"/>
</dbReference>
<protein>
    <recommendedName>
        <fullName evidence="2 8">GTPase Der</fullName>
    </recommendedName>
    <alternativeName>
        <fullName evidence="7 8">GTP-binding protein EngA</fullName>
    </alternativeName>
</protein>
<dbReference type="FunFam" id="3.30.300.20:FF:000004">
    <property type="entry name" value="GTPase Der"/>
    <property type="match status" value="1"/>
</dbReference>
<feature type="binding site" evidence="8">
    <location>
        <begin position="187"/>
        <end position="194"/>
    </location>
    <ligand>
        <name>GTP</name>
        <dbReference type="ChEBI" id="CHEBI:37565"/>
        <label>2</label>
    </ligand>
</feature>
<evidence type="ECO:0000256" key="5">
    <source>
        <dbReference type="ARBA" id="ARBA00022741"/>
    </source>
</evidence>
<dbReference type="InterPro" id="IPR032859">
    <property type="entry name" value="KH_dom-like"/>
</dbReference>
<dbReference type="InterPro" id="IPR005225">
    <property type="entry name" value="Small_GTP-bd"/>
</dbReference>
<name>A0A2R3Q8Y9_9BURK</name>
<dbReference type="Pfam" id="PF14714">
    <property type="entry name" value="KH_dom-like"/>
    <property type="match status" value="1"/>
</dbReference>
<dbReference type="AlphaFoldDB" id="A0A2R3Q8Y9"/>
<proteinExistence type="inferred from homology"/>
<dbReference type="RefSeq" id="WP_106682742.1">
    <property type="nucleotide sequence ID" value="NZ_CP027667.1"/>
</dbReference>
<dbReference type="PRINTS" id="PR00326">
    <property type="entry name" value="GTP1OBG"/>
</dbReference>
<dbReference type="CDD" id="cd01894">
    <property type="entry name" value="EngA1"/>
    <property type="match status" value="1"/>
</dbReference>
<comment type="function">
    <text evidence="8 10">GTPase that plays an essential role in the late steps of ribosome biogenesis.</text>
</comment>
<dbReference type="InterPro" id="IPR006073">
    <property type="entry name" value="GTP-bd"/>
</dbReference>
<evidence type="ECO:0000313" key="13">
    <source>
        <dbReference type="Proteomes" id="UP000237925"/>
    </source>
</evidence>